<dbReference type="EMBL" id="JANPWB010000012">
    <property type="protein sequence ID" value="KAJ1115816.1"/>
    <property type="molecule type" value="Genomic_DNA"/>
</dbReference>
<evidence type="ECO:0008006" key="3">
    <source>
        <dbReference type="Google" id="ProtNLM"/>
    </source>
</evidence>
<dbReference type="Proteomes" id="UP001066276">
    <property type="component" value="Chromosome 8"/>
</dbReference>
<comment type="caution">
    <text evidence="1">The sequence shown here is derived from an EMBL/GenBank/DDBJ whole genome shotgun (WGS) entry which is preliminary data.</text>
</comment>
<reference evidence="1" key="1">
    <citation type="journal article" date="2022" name="bioRxiv">
        <title>Sequencing and chromosome-scale assembly of the giantPleurodeles waltlgenome.</title>
        <authorList>
            <person name="Brown T."/>
            <person name="Elewa A."/>
            <person name="Iarovenko S."/>
            <person name="Subramanian E."/>
            <person name="Araus A.J."/>
            <person name="Petzold A."/>
            <person name="Susuki M."/>
            <person name="Suzuki K.-i.T."/>
            <person name="Hayashi T."/>
            <person name="Toyoda A."/>
            <person name="Oliveira C."/>
            <person name="Osipova E."/>
            <person name="Leigh N.D."/>
            <person name="Simon A."/>
            <person name="Yun M.H."/>
        </authorList>
    </citation>
    <scope>NUCLEOTIDE SEQUENCE</scope>
    <source>
        <strain evidence="1">20211129_DDA</strain>
        <tissue evidence="1">Liver</tissue>
    </source>
</reference>
<evidence type="ECO:0000313" key="1">
    <source>
        <dbReference type="EMBL" id="KAJ1115816.1"/>
    </source>
</evidence>
<sequence length="74" mass="7892">MRTGLRMLRFLFGASIRFSDWSMGLPITVYSIPLSNGNGIMPLKADRPWREGSPSGPLSSCGSYACSGVLAGPV</sequence>
<evidence type="ECO:0000313" key="2">
    <source>
        <dbReference type="Proteomes" id="UP001066276"/>
    </source>
</evidence>
<dbReference type="AlphaFoldDB" id="A0AAV7NIP4"/>
<organism evidence="1 2">
    <name type="scientific">Pleurodeles waltl</name>
    <name type="common">Iberian ribbed newt</name>
    <dbReference type="NCBI Taxonomy" id="8319"/>
    <lineage>
        <taxon>Eukaryota</taxon>
        <taxon>Metazoa</taxon>
        <taxon>Chordata</taxon>
        <taxon>Craniata</taxon>
        <taxon>Vertebrata</taxon>
        <taxon>Euteleostomi</taxon>
        <taxon>Amphibia</taxon>
        <taxon>Batrachia</taxon>
        <taxon>Caudata</taxon>
        <taxon>Salamandroidea</taxon>
        <taxon>Salamandridae</taxon>
        <taxon>Pleurodelinae</taxon>
        <taxon>Pleurodeles</taxon>
    </lineage>
</organism>
<accession>A0AAV7NIP4</accession>
<keyword evidence="2" id="KW-1185">Reference proteome</keyword>
<proteinExistence type="predicted"/>
<gene>
    <name evidence="1" type="ORF">NDU88_004038</name>
</gene>
<protein>
    <recommendedName>
        <fullName evidence="3">Secreted protein</fullName>
    </recommendedName>
</protein>
<name>A0AAV7NIP4_PLEWA</name>